<dbReference type="PANTHER" id="PTHR30535">
    <property type="entry name" value="VITAMIN B12-BINDING PROTEIN"/>
    <property type="match status" value="1"/>
</dbReference>
<evidence type="ECO:0000313" key="4">
    <source>
        <dbReference type="Proteomes" id="UP000003250"/>
    </source>
</evidence>
<dbReference type="InterPro" id="IPR050902">
    <property type="entry name" value="ABC_Transporter_SBP"/>
</dbReference>
<dbReference type="EMBL" id="AHAM01000196">
    <property type="protein sequence ID" value="EHK54752.1"/>
    <property type="molecule type" value="Genomic_DNA"/>
</dbReference>
<dbReference type="PROSITE" id="PS50983">
    <property type="entry name" value="FE_B12_PBP"/>
    <property type="match status" value="1"/>
</dbReference>
<name>H0HWZ1_9HYPH</name>
<dbReference type="PATRIC" id="fig|1107882.3.peg.4584"/>
<evidence type="ECO:0000313" key="3">
    <source>
        <dbReference type="EMBL" id="EHK54752.1"/>
    </source>
</evidence>
<reference evidence="3 4" key="1">
    <citation type="journal article" date="2012" name="J. Bacteriol.">
        <title>Draft Genome Sequence of Mesorhizobium alhagi CCNWXJ12-2T, a Novel Salt-Resistant Species Isolated from the Desert of Northwestern China.</title>
        <authorList>
            <person name="Zhou M."/>
            <person name="Chen W."/>
            <person name="Chen H."/>
            <person name="Wei G."/>
        </authorList>
    </citation>
    <scope>NUCLEOTIDE SEQUENCE [LARGE SCALE GENOMIC DNA]</scope>
    <source>
        <strain evidence="3 4">CCNWXJ12-2</strain>
    </source>
</reference>
<keyword evidence="1" id="KW-0732">Signal</keyword>
<dbReference type="Gene3D" id="3.40.50.1980">
    <property type="entry name" value="Nitrogenase molybdenum iron protein domain"/>
    <property type="match status" value="2"/>
</dbReference>
<feature type="signal peptide" evidence="1">
    <location>
        <begin position="1"/>
        <end position="21"/>
    </location>
</feature>
<dbReference type="InterPro" id="IPR002491">
    <property type="entry name" value="ABC_transptr_periplasmic_BD"/>
</dbReference>
<proteinExistence type="predicted"/>
<evidence type="ECO:0000259" key="2">
    <source>
        <dbReference type="PROSITE" id="PS50983"/>
    </source>
</evidence>
<dbReference type="PANTHER" id="PTHR30535:SF7">
    <property type="entry name" value="IRON(III) DICITRATE-BINDING PROTEIN"/>
    <property type="match status" value="1"/>
</dbReference>
<dbReference type="Proteomes" id="UP000003250">
    <property type="component" value="Unassembled WGS sequence"/>
</dbReference>
<protein>
    <submittedName>
        <fullName evidence="3">Iron siderophore/cobalamin ABC transporter periplasmic iron siderophore/cobalamin-binding protein</fullName>
    </submittedName>
</protein>
<accession>H0HWZ1</accession>
<evidence type="ECO:0000256" key="1">
    <source>
        <dbReference type="SAM" id="SignalP"/>
    </source>
</evidence>
<feature type="domain" description="Fe/B12 periplasmic-binding" evidence="2">
    <location>
        <begin position="46"/>
        <end position="338"/>
    </location>
</feature>
<dbReference type="SUPFAM" id="SSF53807">
    <property type="entry name" value="Helical backbone' metal receptor"/>
    <property type="match status" value="1"/>
</dbReference>
<dbReference type="OrthoDB" id="9797850at2"/>
<sequence length="338" mass="36882">MTFSRLALVAASFAFLTAAAAAEPTKYPLTLENCGETLTFQKAPALTVTVGQAATEVLYSLGLGDKVTGTSVWFNEVLPEFKEIDDQVERLADNDPSFESVVAKRPELVTVQFIWHVGPDGIVATRTQFHDVDIPTYVLPADCVAKDNTVGADGTRSELFSTAAIHQGIRELAQIFDIQGKGAELVASLAERENAAVERAKALDLKDVSAVFWFSSAEMDIDPYVAGRKGAPAYIMDKLGIKNIIESDEEWPVVGWETIAKANPKLIVIAKMDRRRFPADDYVKKLEFLKSDPVASQMDAVKNDRIVVMDAHAMDATIRTIAGIEVLSKSLKDFGLAK</sequence>
<dbReference type="RefSeq" id="WP_008838298.1">
    <property type="nucleotide sequence ID" value="NZ_AHAM01000196.1"/>
</dbReference>
<gene>
    <name evidence="3" type="ORF">MAXJ12_23542</name>
</gene>
<keyword evidence="4" id="KW-1185">Reference proteome</keyword>
<dbReference type="Pfam" id="PF01497">
    <property type="entry name" value="Peripla_BP_2"/>
    <property type="match status" value="1"/>
</dbReference>
<dbReference type="AlphaFoldDB" id="H0HWZ1"/>
<organism evidence="3 4">
    <name type="scientific">Mesorhizobium alhagi CCNWXJ12-2</name>
    <dbReference type="NCBI Taxonomy" id="1107882"/>
    <lineage>
        <taxon>Bacteria</taxon>
        <taxon>Pseudomonadati</taxon>
        <taxon>Pseudomonadota</taxon>
        <taxon>Alphaproteobacteria</taxon>
        <taxon>Hyphomicrobiales</taxon>
        <taxon>Phyllobacteriaceae</taxon>
        <taxon>Allomesorhizobium</taxon>
    </lineage>
</organism>
<feature type="chain" id="PRO_5003534198" evidence="1">
    <location>
        <begin position="22"/>
        <end position="338"/>
    </location>
</feature>